<dbReference type="PANTHER" id="PTHR35024">
    <property type="entry name" value="HYPOTHETICAL CYTOSOLIC PROTEIN"/>
    <property type="match status" value="1"/>
</dbReference>
<evidence type="ECO:0000256" key="2">
    <source>
        <dbReference type="SAM" id="MobiDB-lite"/>
    </source>
</evidence>
<protein>
    <submittedName>
        <fullName evidence="3">Polymer-forming protein</fullName>
    </submittedName>
</protein>
<dbReference type="PANTHER" id="PTHR35024:SF4">
    <property type="entry name" value="POLYMER-FORMING CYTOSKELETAL PROTEIN"/>
    <property type="match status" value="1"/>
</dbReference>
<dbReference type="EMBL" id="FTPK01000001">
    <property type="protein sequence ID" value="SIT65609.1"/>
    <property type="molecule type" value="Genomic_DNA"/>
</dbReference>
<sequence>MEVSEKNNLIVGEGVRVNAAVEVPGEVHVEGTICGEVVGQHIKIGTTGRIEGCLEADHIEISGYAGEKVHARKTLVLRSTAHVIGEVQYEALQIEAGAKIQAKLQCSTKLPEKNEKPIENKQISTGEEEKNT</sequence>
<dbReference type="OrthoDB" id="5294247at2"/>
<organism evidence="3 4">
    <name type="scientific">Ectothiorhodosinus mongolicus</name>
    <dbReference type="NCBI Taxonomy" id="233100"/>
    <lineage>
        <taxon>Bacteria</taxon>
        <taxon>Pseudomonadati</taxon>
        <taxon>Pseudomonadota</taxon>
        <taxon>Gammaproteobacteria</taxon>
        <taxon>Chromatiales</taxon>
        <taxon>Ectothiorhodospiraceae</taxon>
        <taxon>Ectothiorhodosinus</taxon>
    </lineage>
</organism>
<dbReference type="Proteomes" id="UP000223759">
    <property type="component" value="Unassembled WGS sequence"/>
</dbReference>
<feature type="region of interest" description="Disordered" evidence="2">
    <location>
        <begin position="111"/>
        <end position="132"/>
    </location>
</feature>
<dbReference type="Pfam" id="PF04519">
    <property type="entry name" value="Bactofilin"/>
    <property type="match status" value="1"/>
</dbReference>
<dbReference type="InterPro" id="IPR007607">
    <property type="entry name" value="BacA/B"/>
</dbReference>
<evidence type="ECO:0000313" key="3">
    <source>
        <dbReference type="EMBL" id="SIT65609.1"/>
    </source>
</evidence>
<dbReference type="RefSeq" id="WP_076753950.1">
    <property type="nucleotide sequence ID" value="NZ_CP023018.1"/>
</dbReference>
<dbReference type="AlphaFoldDB" id="A0A1R3VM01"/>
<keyword evidence="4" id="KW-1185">Reference proteome</keyword>
<accession>A0A1R3VM01</accession>
<name>A0A1R3VM01_9GAMM</name>
<dbReference type="STRING" id="233100.SAMN05216526_0057"/>
<gene>
    <name evidence="3" type="ORF">SAMN05216526_0057</name>
</gene>
<reference evidence="3 4" key="1">
    <citation type="submission" date="2017-01" db="EMBL/GenBank/DDBJ databases">
        <authorList>
            <person name="Mah S.A."/>
            <person name="Swanson W.J."/>
            <person name="Moy G.W."/>
            <person name="Vacquier V.D."/>
        </authorList>
    </citation>
    <scope>NUCLEOTIDE SEQUENCE [LARGE SCALE GENOMIC DNA]</scope>
    <source>
        <strain evidence="3 4">M9</strain>
    </source>
</reference>
<evidence type="ECO:0000313" key="4">
    <source>
        <dbReference type="Proteomes" id="UP000223759"/>
    </source>
</evidence>
<evidence type="ECO:0000256" key="1">
    <source>
        <dbReference type="ARBA" id="ARBA00044755"/>
    </source>
</evidence>
<comment type="similarity">
    <text evidence="1">Belongs to the bactofilin family.</text>
</comment>
<proteinExistence type="inferred from homology"/>